<evidence type="ECO:0000256" key="10">
    <source>
        <dbReference type="ARBA" id="ARBA00023242"/>
    </source>
</evidence>
<dbReference type="GO" id="GO:0005634">
    <property type="term" value="C:nucleus"/>
    <property type="evidence" value="ECO:0007669"/>
    <property type="project" value="UniProtKB-SubCell"/>
</dbReference>
<dbReference type="GO" id="GO:0000977">
    <property type="term" value="F:RNA polymerase II transcription regulatory region sequence-specific DNA binding"/>
    <property type="evidence" value="ECO:0007669"/>
    <property type="project" value="TreeGrafter"/>
</dbReference>
<dbReference type="PROSITE" id="PS50805">
    <property type="entry name" value="KRAB"/>
    <property type="match status" value="1"/>
</dbReference>
<feature type="compositionally biased region" description="Basic and acidic residues" evidence="12">
    <location>
        <begin position="162"/>
        <end position="176"/>
    </location>
</feature>
<dbReference type="FunFam" id="3.30.160.60:FF:000875">
    <property type="entry name" value="zinc finger protein 236 isoform X7"/>
    <property type="match status" value="1"/>
</dbReference>
<evidence type="ECO:0000259" key="13">
    <source>
        <dbReference type="PROSITE" id="PS50157"/>
    </source>
</evidence>
<gene>
    <name evidence="16" type="primary">LOC117354492</name>
</gene>
<dbReference type="InParanoid" id="A0A6P8PZR1"/>
<dbReference type="FunCoup" id="A0A6P8PZR1">
    <property type="interactions" value="1862"/>
</dbReference>
<evidence type="ECO:0000256" key="1">
    <source>
        <dbReference type="ARBA" id="ARBA00004123"/>
    </source>
</evidence>
<evidence type="ECO:0000256" key="12">
    <source>
        <dbReference type="SAM" id="MobiDB-lite"/>
    </source>
</evidence>
<evidence type="ECO:0000256" key="3">
    <source>
        <dbReference type="ARBA" id="ARBA00022723"/>
    </source>
</evidence>
<comment type="similarity">
    <text evidence="2">Belongs to the krueppel C2H2-type zinc-finger protein family.</text>
</comment>
<evidence type="ECO:0000256" key="2">
    <source>
        <dbReference type="ARBA" id="ARBA00006991"/>
    </source>
</evidence>
<evidence type="ECO:0000256" key="7">
    <source>
        <dbReference type="ARBA" id="ARBA00023015"/>
    </source>
</evidence>
<evidence type="ECO:0000313" key="15">
    <source>
        <dbReference type="Proteomes" id="UP000515159"/>
    </source>
</evidence>
<dbReference type="OrthoDB" id="9902013at2759"/>
<keyword evidence="6" id="KW-0862">Zinc</keyword>
<feature type="domain" description="C2H2-type" evidence="13">
    <location>
        <begin position="354"/>
        <end position="381"/>
    </location>
</feature>
<keyword evidence="15" id="KW-1185">Reference proteome</keyword>
<feature type="compositionally biased region" description="Polar residues" evidence="12">
    <location>
        <begin position="177"/>
        <end position="190"/>
    </location>
</feature>
<evidence type="ECO:0000256" key="6">
    <source>
        <dbReference type="ARBA" id="ARBA00022833"/>
    </source>
</evidence>
<evidence type="ECO:0000256" key="8">
    <source>
        <dbReference type="ARBA" id="ARBA00023125"/>
    </source>
</evidence>
<feature type="domain" description="C2H2-type" evidence="13">
    <location>
        <begin position="261"/>
        <end position="288"/>
    </location>
</feature>
<comment type="subcellular location">
    <subcellularLocation>
        <location evidence="1">Nucleus</location>
    </subcellularLocation>
</comment>
<name>A0A6P8PZR1_GEOSA</name>
<dbReference type="RefSeq" id="XP_033788025.1">
    <property type="nucleotide sequence ID" value="XM_033932134.1"/>
</dbReference>
<dbReference type="Proteomes" id="UP000515159">
    <property type="component" value="Chromosome 2"/>
</dbReference>
<reference evidence="16" key="1">
    <citation type="submission" date="2025-08" db="UniProtKB">
        <authorList>
            <consortium name="RefSeq"/>
        </authorList>
    </citation>
    <scope>IDENTIFICATION</scope>
</reference>
<feature type="region of interest" description="Disordered" evidence="12">
    <location>
        <begin position="1"/>
        <end position="22"/>
    </location>
</feature>
<accession>A0A6P8PZR1</accession>
<evidence type="ECO:0000256" key="11">
    <source>
        <dbReference type="PROSITE-ProRule" id="PRU00042"/>
    </source>
</evidence>
<dbReference type="CDD" id="cd07765">
    <property type="entry name" value="KRAB_A-box"/>
    <property type="match status" value="1"/>
</dbReference>
<organism evidence="15 16">
    <name type="scientific">Geotrypetes seraphini</name>
    <name type="common">Gaboon caecilian</name>
    <name type="synonym">Caecilia seraphini</name>
    <dbReference type="NCBI Taxonomy" id="260995"/>
    <lineage>
        <taxon>Eukaryota</taxon>
        <taxon>Metazoa</taxon>
        <taxon>Chordata</taxon>
        <taxon>Craniata</taxon>
        <taxon>Vertebrata</taxon>
        <taxon>Euteleostomi</taxon>
        <taxon>Amphibia</taxon>
        <taxon>Gymnophiona</taxon>
        <taxon>Geotrypetes</taxon>
    </lineage>
</organism>
<dbReference type="PANTHER" id="PTHR24381:SF269">
    <property type="entry name" value="ZINC FINGER PROTEIN 398"/>
    <property type="match status" value="1"/>
</dbReference>
<proteinExistence type="inferred from homology"/>
<dbReference type="PANTHER" id="PTHR24381">
    <property type="entry name" value="ZINC FINGER PROTEIN"/>
    <property type="match status" value="1"/>
</dbReference>
<dbReference type="KEGG" id="gsh:117354492"/>
<dbReference type="SUPFAM" id="SSF57667">
    <property type="entry name" value="beta-beta-alpha zinc fingers"/>
    <property type="match status" value="2"/>
</dbReference>
<keyword evidence="5 11" id="KW-0863">Zinc-finger</keyword>
<evidence type="ECO:0000259" key="14">
    <source>
        <dbReference type="PROSITE" id="PS50805"/>
    </source>
</evidence>
<dbReference type="SMART" id="SM00349">
    <property type="entry name" value="KRAB"/>
    <property type="match status" value="1"/>
</dbReference>
<evidence type="ECO:0000256" key="9">
    <source>
        <dbReference type="ARBA" id="ARBA00023163"/>
    </source>
</evidence>
<feature type="region of interest" description="Disordered" evidence="12">
    <location>
        <begin position="161"/>
        <end position="195"/>
    </location>
</feature>
<keyword evidence="9" id="KW-0804">Transcription</keyword>
<dbReference type="InterPro" id="IPR036051">
    <property type="entry name" value="KRAB_dom_sf"/>
</dbReference>
<dbReference type="InterPro" id="IPR013087">
    <property type="entry name" value="Znf_C2H2_type"/>
</dbReference>
<dbReference type="Gene3D" id="6.10.140.140">
    <property type="match status" value="1"/>
</dbReference>
<protein>
    <submittedName>
        <fullName evidence="16">Zinc finger protein 34-like</fullName>
    </submittedName>
</protein>
<dbReference type="Pfam" id="PF01352">
    <property type="entry name" value="KRAB"/>
    <property type="match status" value="1"/>
</dbReference>
<dbReference type="GO" id="GO:0008270">
    <property type="term" value="F:zinc ion binding"/>
    <property type="evidence" value="ECO:0007669"/>
    <property type="project" value="UniProtKB-KW"/>
</dbReference>
<dbReference type="InterPro" id="IPR001909">
    <property type="entry name" value="KRAB"/>
</dbReference>
<sequence>MIRLEQQRGARKRSQNTEEGEMQMQKTVCILNVPVTFQDIAVYFSQEEWEDLEEWQKELYKDVMKENYQTLMSLGAGPLTVTPDIISHIERGEELYTRDKLGSEERETGKSSSSETDEPQNENAETYHRELSNCEGYKMLLERNDGETSLCSNKGRKFRARRISEKQQRSSTRDSAENSILREQSGSEISCTEDEQRNQKPEQKCLCDVCRIFLEDPITLRSYEKYGNEKKPSRCPEYAKTFNHHKGKSEERERTHTGEPFRCSKCGDVFTRKGSLVQHQRVHTREIPGMVHVKPTPLKTLPQEEIHTRHLVTPYPQQRSHKEERPPKCIAYEKSISQQGELQASKRPPREMPFTCSKCGDGFSRKGSLVQHQAVHTREIAFQQLK</sequence>
<dbReference type="SUPFAM" id="SSF109640">
    <property type="entry name" value="KRAB domain (Kruppel-associated box)"/>
    <property type="match status" value="1"/>
</dbReference>
<dbReference type="GeneID" id="117354492"/>
<keyword evidence="4" id="KW-0677">Repeat</keyword>
<evidence type="ECO:0000313" key="16">
    <source>
        <dbReference type="RefSeq" id="XP_033788025.1"/>
    </source>
</evidence>
<keyword evidence="3" id="KW-0479">Metal-binding</keyword>
<evidence type="ECO:0000256" key="5">
    <source>
        <dbReference type="ARBA" id="ARBA00022771"/>
    </source>
</evidence>
<dbReference type="AlphaFoldDB" id="A0A6P8PZR1"/>
<feature type="domain" description="KRAB" evidence="14">
    <location>
        <begin position="35"/>
        <end position="108"/>
    </location>
</feature>
<dbReference type="GO" id="GO:0000981">
    <property type="term" value="F:DNA-binding transcription factor activity, RNA polymerase II-specific"/>
    <property type="evidence" value="ECO:0007669"/>
    <property type="project" value="TreeGrafter"/>
</dbReference>
<dbReference type="SMART" id="SM00355">
    <property type="entry name" value="ZnF_C2H2"/>
    <property type="match status" value="2"/>
</dbReference>
<dbReference type="FunFam" id="3.30.160.60:FF:000540">
    <property type="entry name" value="zinc finger protein 263 isoform X1"/>
    <property type="match status" value="1"/>
</dbReference>
<dbReference type="PROSITE" id="PS00028">
    <property type="entry name" value="ZINC_FINGER_C2H2_1"/>
    <property type="match status" value="2"/>
</dbReference>
<feature type="compositionally biased region" description="Basic and acidic residues" evidence="12">
    <location>
        <begin position="96"/>
        <end position="109"/>
    </location>
</feature>
<dbReference type="InterPro" id="IPR036236">
    <property type="entry name" value="Znf_C2H2_sf"/>
</dbReference>
<keyword evidence="8" id="KW-0238">DNA-binding</keyword>
<evidence type="ECO:0000256" key="4">
    <source>
        <dbReference type="ARBA" id="ARBA00022737"/>
    </source>
</evidence>
<feature type="region of interest" description="Disordered" evidence="12">
    <location>
        <begin position="96"/>
        <end position="129"/>
    </location>
</feature>
<dbReference type="PROSITE" id="PS50157">
    <property type="entry name" value="ZINC_FINGER_C2H2_2"/>
    <property type="match status" value="2"/>
</dbReference>
<dbReference type="Gene3D" id="3.30.160.60">
    <property type="entry name" value="Classic Zinc Finger"/>
    <property type="match status" value="2"/>
</dbReference>
<keyword evidence="7" id="KW-0805">Transcription regulation</keyword>
<dbReference type="Pfam" id="PF00096">
    <property type="entry name" value="zf-C2H2"/>
    <property type="match status" value="2"/>
</dbReference>
<keyword evidence="10" id="KW-0539">Nucleus</keyword>